<organism evidence="3 4">
    <name type="scientific">Mya arenaria</name>
    <name type="common">Soft-shell clam</name>
    <dbReference type="NCBI Taxonomy" id="6604"/>
    <lineage>
        <taxon>Eukaryota</taxon>
        <taxon>Metazoa</taxon>
        <taxon>Spiralia</taxon>
        <taxon>Lophotrochozoa</taxon>
        <taxon>Mollusca</taxon>
        <taxon>Bivalvia</taxon>
        <taxon>Autobranchia</taxon>
        <taxon>Heteroconchia</taxon>
        <taxon>Euheterodonta</taxon>
        <taxon>Imparidentia</taxon>
        <taxon>Neoheterodontei</taxon>
        <taxon>Myida</taxon>
        <taxon>Myoidea</taxon>
        <taxon>Myidae</taxon>
        <taxon>Mya</taxon>
    </lineage>
</organism>
<dbReference type="SUPFAM" id="SSF47473">
    <property type="entry name" value="EF-hand"/>
    <property type="match status" value="1"/>
</dbReference>
<dbReference type="InterPro" id="IPR002048">
    <property type="entry name" value="EF_hand_dom"/>
</dbReference>
<name>A0ABY7FNS1_MYAAR</name>
<dbReference type="PROSITE" id="PS50222">
    <property type="entry name" value="EF_HAND_2"/>
    <property type="match status" value="1"/>
</dbReference>
<proteinExistence type="predicted"/>
<protein>
    <submittedName>
        <fullName evidence="3">NCS2-like protein</fullName>
    </submittedName>
</protein>
<dbReference type="InterPro" id="IPR011992">
    <property type="entry name" value="EF-hand-dom_pair"/>
</dbReference>
<sequence length="128" mass="14287">MRRKNGSRIQPIKRTPGLLAELQLKNFFSKNVIIGTPKLGTFIKVIHCVSIATKSELEAFIKAIYSMLGNALTSNDTDTPEERTHKIFAKMDVNNDGVLTRSEFVDGCMKDQFLYQMLTADAGGCNQE</sequence>
<keyword evidence="4" id="KW-1185">Reference proteome</keyword>
<evidence type="ECO:0000259" key="2">
    <source>
        <dbReference type="PROSITE" id="PS50222"/>
    </source>
</evidence>
<accession>A0ABY7FNS1</accession>
<gene>
    <name evidence="3" type="ORF">MAR_037537</name>
</gene>
<evidence type="ECO:0000256" key="1">
    <source>
        <dbReference type="ARBA" id="ARBA00022837"/>
    </source>
</evidence>
<dbReference type="Gene3D" id="1.10.238.10">
    <property type="entry name" value="EF-hand"/>
    <property type="match status" value="1"/>
</dbReference>
<evidence type="ECO:0000313" key="3">
    <source>
        <dbReference type="EMBL" id="WAR23868.1"/>
    </source>
</evidence>
<dbReference type="InterPro" id="IPR018247">
    <property type="entry name" value="EF_Hand_1_Ca_BS"/>
</dbReference>
<keyword evidence="1" id="KW-0106">Calcium</keyword>
<dbReference type="Proteomes" id="UP001164746">
    <property type="component" value="Chromosome 13"/>
</dbReference>
<evidence type="ECO:0000313" key="4">
    <source>
        <dbReference type="Proteomes" id="UP001164746"/>
    </source>
</evidence>
<dbReference type="PROSITE" id="PS00018">
    <property type="entry name" value="EF_HAND_1"/>
    <property type="match status" value="1"/>
</dbReference>
<feature type="domain" description="EF-hand" evidence="2">
    <location>
        <begin position="79"/>
        <end position="114"/>
    </location>
</feature>
<dbReference type="Pfam" id="PF00036">
    <property type="entry name" value="EF-hand_1"/>
    <property type="match status" value="1"/>
</dbReference>
<reference evidence="3" key="1">
    <citation type="submission" date="2022-11" db="EMBL/GenBank/DDBJ databases">
        <title>Centuries of genome instability and evolution in soft-shell clam transmissible cancer (bioRxiv).</title>
        <authorList>
            <person name="Hart S.F.M."/>
            <person name="Yonemitsu M.A."/>
            <person name="Giersch R.M."/>
            <person name="Beal B.F."/>
            <person name="Arriagada G."/>
            <person name="Davis B.W."/>
            <person name="Ostrander E.A."/>
            <person name="Goff S.P."/>
            <person name="Metzger M.J."/>
        </authorList>
    </citation>
    <scope>NUCLEOTIDE SEQUENCE</scope>
    <source>
        <strain evidence="3">MELC-2E11</strain>
        <tissue evidence="3">Siphon/mantle</tissue>
    </source>
</reference>
<dbReference type="EMBL" id="CP111024">
    <property type="protein sequence ID" value="WAR23868.1"/>
    <property type="molecule type" value="Genomic_DNA"/>
</dbReference>